<reference evidence="12" key="1">
    <citation type="submission" date="2025-08" db="UniProtKB">
        <authorList>
            <consortium name="RefSeq"/>
        </authorList>
    </citation>
    <scope>IDENTIFICATION</scope>
</reference>
<comment type="similarity">
    <text evidence="2 10">Belongs to the glycosyltransferase 31 family.</text>
</comment>
<evidence type="ECO:0000256" key="10">
    <source>
        <dbReference type="RuleBase" id="RU363063"/>
    </source>
</evidence>
<dbReference type="SUPFAM" id="SSF53448">
    <property type="entry name" value="Nucleotide-diphospho-sugar transferases"/>
    <property type="match status" value="1"/>
</dbReference>
<dbReference type="PANTHER" id="PTHR11214">
    <property type="entry name" value="BETA-1,3-N-ACETYLGLUCOSAMINYLTRANSFERASE"/>
    <property type="match status" value="1"/>
</dbReference>
<evidence type="ECO:0000256" key="9">
    <source>
        <dbReference type="ARBA" id="ARBA00023136"/>
    </source>
</evidence>
<proteinExistence type="inferred from homology"/>
<keyword evidence="6 10" id="KW-0735">Signal-anchor</keyword>
<accession>A0ABM4C9N5</accession>
<evidence type="ECO:0000313" key="11">
    <source>
        <dbReference type="Proteomes" id="UP001652625"/>
    </source>
</evidence>
<evidence type="ECO:0000256" key="2">
    <source>
        <dbReference type="ARBA" id="ARBA00008661"/>
    </source>
</evidence>
<organism evidence="11 12">
    <name type="scientific">Hydra vulgaris</name>
    <name type="common">Hydra</name>
    <name type="synonym">Hydra attenuata</name>
    <dbReference type="NCBI Taxonomy" id="6087"/>
    <lineage>
        <taxon>Eukaryota</taxon>
        <taxon>Metazoa</taxon>
        <taxon>Cnidaria</taxon>
        <taxon>Hydrozoa</taxon>
        <taxon>Hydroidolina</taxon>
        <taxon>Anthoathecata</taxon>
        <taxon>Aplanulata</taxon>
        <taxon>Hydridae</taxon>
        <taxon>Hydra</taxon>
    </lineage>
</organism>
<sequence length="354" mass="41411">MQRIQINFKMSVLAIIFLVVLVTFMCTTINFTISKFDRLTEKTKAILYTAINSLEEAKKNTESTNQKINKMISLQQVNKRVDRNLTLKDIDLMKELYTLTHITLDSVTKYNQVYKLLIIVSSHSRNNWRRRWIRSLWGNRTIWSEKNWRIVFVTGQEDDKEVMLTLAEEAEKYKDILIEDIAEDFYQLAKKIIIGLTWSMHNINFEYILKIDDDVFVNIDNAFQFLNINTNMEGYYGNVVVHNLVERIGRYGVSKKEHLADYYSPYCSGGGFIMTKATVAEILPFFDFTRVFKIDDAYVGETAMRAGISATHVVGFYMSNTWCEFKENIIVSHPTNEHKCMKFLTNRSTIHNVR</sequence>
<evidence type="ECO:0000313" key="12">
    <source>
        <dbReference type="RefSeq" id="XP_065658357.1"/>
    </source>
</evidence>
<dbReference type="Pfam" id="PF01762">
    <property type="entry name" value="Galactosyl_T"/>
    <property type="match status" value="1"/>
</dbReference>
<dbReference type="Gene3D" id="3.90.550.50">
    <property type="match status" value="1"/>
</dbReference>
<keyword evidence="11" id="KW-1185">Reference proteome</keyword>
<gene>
    <name evidence="12" type="primary">LOC100213340</name>
</gene>
<keyword evidence="8 10" id="KW-0333">Golgi apparatus</keyword>
<evidence type="ECO:0000256" key="8">
    <source>
        <dbReference type="ARBA" id="ARBA00023034"/>
    </source>
</evidence>
<dbReference type="RefSeq" id="XP_065658357.1">
    <property type="nucleotide sequence ID" value="XM_065802285.1"/>
</dbReference>
<keyword evidence="4" id="KW-0808">Transferase</keyword>
<evidence type="ECO:0000256" key="6">
    <source>
        <dbReference type="ARBA" id="ARBA00022968"/>
    </source>
</evidence>
<dbReference type="Proteomes" id="UP001652625">
    <property type="component" value="Chromosome 08"/>
</dbReference>
<evidence type="ECO:0000256" key="5">
    <source>
        <dbReference type="ARBA" id="ARBA00022692"/>
    </source>
</evidence>
<dbReference type="InterPro" id="IPR029044">
    <property type="entry name" value="Nucleotide-diphossugar_trans"/>
</dbReference>
<evidence type="ECO:0000256" key="7">
    <source>
        <dbReference type="ARBA" id="ARBA00022989"/>
    </source>
</evidence>
<evidence type="ECO:0000256" key="4">
    <source>
        <dbReference type="ARBA" id="ARBA00022679"/>
    </source>
</evidence>
<dbReference type="InterPro" id="IPR002659">
    <property type="entry name" value="Glyco_trans_31"/>
</dbReference>
<dbReference type="PANTHER" id="PTHR11214:SF365">
    <property type="entry name" value="HEXOSYLTRANSFERASE"/>
    <property type="match status" value="1"/>
</dbReference>
<evidence type="ECO:0000256" key="3">
    <source>
        <dbReference type="ARBA" id="ARBA00022676"/>
    </source>
</evidence>
<name>A0ABM4C9N5_HYDVU</name>
<evidence type="ECO:0000256" key="1">
    <source>
        <dbReference type="ARBA" id="ARBA00004323"/>
    </source>
</evidence>
<keyword evidence="7 10" id="KW-1133">Transmembrane helix</keyword>
<keyword evidence="5 10" id="KW-0812">Transmembrane</keyword>
<protein>
    <recommendedName>
        <fullName evidence="10">Hexosyltransferase</fullName>
        <ecNumber evidence="10">2.4.1.-</ecNumber>
    </recommendedName>
</protein>
<comment type="subcellular location">
    <subcellularLocation>
        <location evidence="1 10">Golgi apparatus membrane</location>
        <topology evidence="1 10">Single-pass type II membrane protein</topology>
    </subcellularLocation>
</comment>
<feature type="transmembrane region" description="Helical" evidence="10">
    <location>
        <begin position="12"/>
        <end position="33"/>
    </location>
</feature>
<keyword evidence="9 10" id="KW-0472">Membrane</keyword>
<dbReference type="EC" id="2.4.1.-" evidence="10"/>
<keyword evidence="3 10" id="KW-0328">Glycosyltransferase</keyword>
<dbReference type="GeneID" id="100213340"/>